<dbReference type="Proteomes" id="UP000191024">
    <property type="component" value="Chromosome G"/>
</dbReference>
<organism evidence="10 11">
    <name type="scientific">Lachancea mirantina</name>
    <dbReference type="NCBI Taxonomy" id="1230905"/>
    <lineage>
        <taxon>Eukaryota</taxon>
        <taxon>Fungi</taxon>
        <taxon>Dikarya</taxon>
        <taxon>Ascomycota</taxon>
        <taxon>Saccharomycotina</taxon>
        <taxon>Saccharomycetes</taxon>
        <taxon>Saccharomycetales</taxon>
        <taxon>Saccharomycetaceae</taxon>
        <taxon>Lachancea</taxon>
    </lineage>
</organism>
<sequence length="646" mass="74059">MDVKPVSEAEGVPLLLDPNLFGLFSKRTPADLDTTSDNKEQNEQQPATDHLKPHSSLVNNPFETYEKTPLDQLIPLIVRSRGQGFKFADLSEQLLLNEIEQEQERNGIETHVSDNDNDINKESEESLDQNGLPLKRSTPEATFEANDEHTMSLEKFQQCKRNTIQSLDLALNESSLALEFVSLMLSSVRPSAASASMSPYLKKNVPAGTLSGEKVLLNRPSREETLQKQVINKGWKLRSLEEARSLLKEVYLESTKTLEKERKHWSEISHFISNKDVVFKTRDKDTGERSLGFKYGYRDSGSSYKLDRGIAVLKHNALLRKLELVPIEENAKAVHINQKNREKFLRVRIFTKLQEEDDYILTGESDLDSLLLPEKDEDEEDDMRIQIKRLKFFIFEQELMNRILKESEQLFSYGVSIENENKVVIEFPTEKMEVEYVQLNDDILLNHQQDAPKTNDKRARLFLVMMRLLLVVMYKKQLKGNILSVQQSGAAATKNTRSSNASKLSEPLIIRPILGKIRHNSYLCLLKKIIKDSVLDSVLEKDLRISPKAKTAEDLSASKIFDDHISKLNMEIYAFDEILSVPETEIVVDLAKNGRLLLTLQSPNYCNAITTVKYVDSSENIHFNTRFSDFKELEEFLHFIVTEYVN</sequence>
<dbReference type="EMBL" id="LT598469">
    <property type="protein sequence ID" value="SCV02080.1"/>
    <property type="molecule type" value="Genomic_DNA"/>
</dbReference>
<comment type="function">
    <text evidence="8">Component of the Mediator complex, a coactivator involved in the regulated transcription of nearly all RNA polymerase II-dependent genes. Mediator functions as a bridge to convey information from gene-specific regulatory proteins to the basal RNA polymerase II transcription machinery. Mediator is recruited to promoters by direct interactions with regulatory proteins and serves as a scaffold for the assembly of a functional preinitiation complex with RNA polymerase II and the general transcription factors.</text>
</comment>
<dbReference type="GO" id="GO:0016592">
    <property type="term" value="C:mediator complex"/>
    <property type="evidence" value="ECO:0007669"/>
    <property type="project" value="InterPro"/>
</dbReference>
<dbReference type="Gene3D" id="6.10.250.2620">
    <property type="match status" value="1"/>
</dbReference>
<dbReference type="PANTHER" id="PTHR13114:SF7">
    <property type="entry name" value="MEDIATOR OF RNA POLYMERASE II TRANSCRIPTION SUBUNIT 17"/>
    <property type="match status" value="1"/>
</dbReference>
<keyword evidence="11" id="KW-1185">Reference proteome</keyword>
<evidence type="ECO:0000256" key="5">
    <source>
        <dbReference type="ARBA" id="ARBA00023163"/>
    </source>
</evidence>
<protein>
    <recommendedName>
        <fullName evidence="3 8">Mediator of RNA polymerase II transcription subunit 17</fullName>
    </recommendedName>
    <alternativeName>
        <fullName evidence="7 8">Mediator complex subunit 17</fullName>
    </alternativeName>
</protein>
<keyword evidence="5 8" id="KW-0804">Transcription</keyword>
<dbReference type="InterPro" id="IPR019313">
    <property type="entry name" value="Mediator_Med17"/>
</dbReference>
<dbReference type="AlphaFoldDB" id="A0A1G4KCL3"/>
<proteinExistence type="inferred from homology"/>
<accession>A0A1G4KCL3</accession>
<dbReference type="GO" id="GO:0070847">
    <property type="term" value="C:core mediator complex"/>
    <property type="evidence" value="ECO:0007669"/>
    <property type="project" value="TreeGrafter"/>
</dbReference>
<keyword evidence="8" id="KW-0010">Activator</keyword>
<dbReference type="GO" id="GO:0003712">
    <property type="term" value="F:transcription coregulator activity"/>
    <property type="evidence" value="ECO:0007669"/>
    <property type="project" value="InterPro"/>
</dbReference>
<comment type="subcellular location">
    <subcellularLocation>
        <location evidence="1 8">Nucleus</location>
    </subcellularLocation>
</comment>
<evidence type="ECO:0000256" key="6">
    <source>
        <dbReference type="ARBA" id="ARBA00023242"/>
    </source>
</evidence>
<evidence type="ECO:0000256" key="7">
    <source>
        <dbReference type="ARBA" id="ARBA00032014"/>
    </source>
</evidence>
<reference evidence="10 11" key="1">
    <citation type="submission" date="2016-03" db="EMBL/GenBank/DDBJ databases">
        <authorList>
            <person name="Devillers H."/>
        </authorList>
    </citation>
    <scope>NUCLEOTIDE SEQUENCE [LARGE SCALE GENOMIC DNA]</scope>
    <source>
        <strain evidence="10">CBS 11717</strain>
    </source>
</reference>
<dbReference type="GO" id="GO:0006357">
    <property type="term" value="P:regulation of transcription by RNA polymerase II"/>
    <property type="evidence" value="ECO:0007669"/>
    <property type="project" value="InterPro"/>
</dbReference>
<evidence type="ECO:0000256" key="9">
    <source>
        <dbReference type="SAM" id="MobiDB-lite"/>
    </source>
</evidence>
<dbReference type="Pfam" id="PF10156">
    <property type="entry name" value="Med17"/>
    <property type="match status" value="1"/>
</dbReference>
<evidence type="ECO:0000313" key="11">
    <source>
        <dbReference type="Proteomes" id="UP000191024"/>
    </source>
</evidence>
<evidence type="ECO:0000256" key="1">
    <source>
        <dbReference type="ARBA" id="ARBA00004123"/>
    </source>
</evidence>
<dbReference type="OrthoDB" id="5319830at2759"/>
<feature type="region of interest" description="Disordered" evidence="9">
    <location>
        <begin position="27"/>
        <end position="60"/>
    </location>
</feature>
<evidence type="ECO:0000256" key="4">
    <source>
        <dbReference type="ARBA" id="ARBA00023015"/>
    </source>
</evidence>
<evidence type="ECO:0000313" key="10">
    <source>
        <dbReference type="EMBL" id="SCV02080.1"/>
    </source>
</evidence>
<dbReference type="STRING" id="1230905.A0A1G4KCL3"/>
<evidence type="ECO:0000256" key="3">
    <source>
        <dbReference type="ARBA" id="ARBA00019610"/>
    </source>
</evidence>
<comment type="similarity">
    <text evidence="2 8">Belongs to the Mediator complex subunit 17 family.</text>
</comment>
<gene>
    <name evidence="8" type="primary">MED17</name>
    <name evidence="10" type="ORF">LAMI_0G15720G</name>
</gene>
<evidence type="ECO:0000256" key="8">
    <source>
        <dbReference type="RuleBase" id="RU364140"/>
    </source>
</evidence>
<name>A0A1G4KCL3_9SACH</name>
<keyword evidence="4 8" id="KW-0805">Transcription regulation</keyword>
<feature type="compositionally biased region" description="Basic and acidic residues" evidence="9">
    <location>
        <begin position="105"/>
        <end position="124"/>
    </location>
</feature>
<feature type="region of interest" description="Disordered" evidence="9">
    <location>
        <begin position="105"/>
        <end position="135"/>
    </location>
</feature>
<evidence type="ECO:0000256" key="2">
    <source>
        <dbReference type="ARBA" id="ARBA00005635"/>
    </source>
</evidence>
<dbReference type="PANTHER" id="PTHR13114">
    <property type="entry name" value="MEDIATOR OF RNA POLYMERASE II TRANSCRIPTION SUBUNIT 17"/>
    <property type="match status" value="1"/>
</dbReference>
<comment type="subunit">
    <text evidence="8">Component of the Mediator complex.</text>
</comment>
<keyword evidence="6 8" id="KW-0539">Nucleus</keyword>